<dbReference type="SUPFAM" id="SSF52540">
    <property type="entry name" value="P-loop containing nucleoside triphosphate hydrolases"/>
    <property type="match status" value="1"/>
</dbReference>
<dbReference type="Proteomes" id="UP000467385">
    <property type="component" value="Chromosome"/>
</dbReference>
<evidence type="ECO:0000313" key="2">
    <source>
        <dbReference type="Proteomes" id="UP000467385"/>
    </source>
</evidence>
<evidence type="ECO:0000313" key="1">
    <source>
        <dbReference type="EMBL" id="BBZ37098.1"/>
    </source>
</evidence>
<dbReference type="Gene3D" id="3.40.50.300">
    <property type="entry name" value="P-loop containing nucleotide triphosphate hydrolases"/>
    <property type="match status" value="1"/>
</dbReference>
<dbReference type="InterPro" id="IPR027417">
    <property type="entry name" value="P-loop_NTPase"/>
</dbReference>
<proteinExistence type="predicted"/>
<organism evidence="1 2">
    <name type="scientific">Mycobacterium conspicuum</name>
    <dbReference type="NCBI Taxonomy" id="44010"/>
    <lineage>
        <taxon>Bacteria</taxon>
        <taxon>Bacillati</taxon>
        <taxon>Actinomycetota</taxon>
        <taxon>Actinomycetes</taxon>
        <taxon>Mycobacteriales</taxon>
        <taxon>Mycobacteriaceae</taxon>
        <taxon>Mycobacterium</taxon>
    </lineage>
</organism>
<keyword evidence="2" id="KW-1185">Reference proteome</keyword>
<protein>
    <recommendedName>
        <fullName evidence="3">AAA family ATPase</fullName>
    </recommendedName>
</protein>
<dbReference type="AlphaFoldDB" id="A0A7I7Y5Y3"/>
<dbReference type="Pfam" id="PF13481">
    <property type="entry name" value="AAA_25"/>
    <property type="match status" value="1"/>
</dbReference>
<evidence type="ECO:0008006" key="3">
    <source>
        <dbReference type="Google" id="ProtNLM"/>
    </source>
</evidence>
<dbReference type="EMBL" id="AP022613">
    <property type="protein sequence ID" value="BBZ37098.1"/>
    <property type="molecule type" value="Genomic_DNA"/>
</dbReference>
<name>A0A7I7Y5Y3_9MYCO</name>
<reference evidence="1 2" key="1">
    <citation type="journal article" date="2019" name="Emerg. Microbes Infect.">
        <title>Comprehensive subspecies identification of 175 nontuberculous mycobacteria species based on 7547 genomic profiles.</title>
        <authorList>
            <person name="Matsumoto Y."/>
            <person name="Kinjo T."/>
            <person name="Motooka D."/>
            <person name="Nabeya D."/>
            <person name="Jung N."/>
            <person name="Uechi K."/>
            <person name="Horii T."/>
            <person name="Iida T."/>
            <person name="Fujita J."/>
            <person name="Nakamura S."/>
        </authorList>
    </citation>
    <scope>NUCLEOTIDE SEQUENCE [LARGE SCALE GENOMIC DNA]</scope>
    <source>
        <strain evidence="1 2">JCM 14738</strain>
    </source>
</reference>
<sequence length="415" mass="45786">MALRGGPHESVANRPPADLTTVNSTVLEHIRTVAQRLRNQDGYMSQFVELTKPLHMYLGDDLDGVLDRVWRETKANNSKERSVAEYADSSRPRVWKATELEGSKPKIWLAKQRIPRAGVTVLVGDEGIGKSLLWVWIVGAVTTGKPLPEFGIPARESQHVRLVLTEDDWSTEVRPRLELVGADLDYVTVIATAKDGSGAPVFPSDDMELVYKDPVPALVIVDAWLDTVPGSLNVQTPQDARLALHPWKDVAVHTGAAVVLMTHTNRAKGTAREKYGITGELRKKARMALFAQRDEQGRLLVGPEKANGTAIVAASMFTIEVVQVRQATDDDDGTVARVKYLGQSDHNAADLADSSSMKPEHMWLINHLGEGPRQNVVERAVEEGFKAYKIRLAAKDLKVKFDRVGYPAVSEWSLP</sequence>
<gene>
    <name evidence="1" type="ORF">MCNS_01610</name>
</gene>
<accession>A0A7I7Y5Y3</accession>